<evidence type="ECO:0000313" key="2">
    <source>
        <dbReference type="Proteomes" id="UP001189624"/>
    </source>
</evidence>
<organism evidence="1 2">
    <name type="scientific">Sphenostylis stenocarpa</name>
    <dbReference type="NCBI Taxonomy" id="92480"/>
    <lineage>
        <taxon>Eukaryota</taxon>
        <taxon>Viridiplantae</taxon>
        <taxon>Streptophyta</taxon>
        <taxon>Embryophyta</taxon>
        <taxon>Tracheophyta</taxon>
        <taxon>Spermatophyta</taxon>
        <taxon>Magnoliopsida</taxon>
        <taxon>eudicotyledons</taxon>
        <taxon>Gunneridae</taxon>
        <taxon>Pentapetalae</taxon>
        <taxon>rosids</taxon>
        <taxon>fabids</taxon>
        <taxon>Fabales</taxon>
        <taxon>Fabaceae</taxon>
        <taxon>Papilionoideae</taxon>
        <taxon>50 kb inversion clade</taxon>
        <taxon>NPAAA clade</taxon>
        <taxon>indigoferoid/millettioid clade</taxon>
        <taxon>Phaseoleae</taxon>
        <taxon>Sphenostylis</taxon>
    </lineage>
</organism>
<dbReference type="Gramene" id="rna-AYBTSS11_LOCUS31252">
    <property type="protein sequence ID" value="CAJ1979041.1"/>
    <property type="gene ID" value="gene-AYBTSS11_LOCUS31252"/>
</dbReference>
<accession>A0AA86W6G5</accession>
<dbReference type="EMBL" id="OY731408">
    <property type="protein sequence ID" value="CAJ1979041.1"/>
    <property type="molecule type" value="Genomic_DNA"/>
</dbReference>
<sequence length="70" mass="8106">MKLKTLSPRILSDANVKAKSFNGSFLPETLVGNSDFFHEIFKEIFKFPKTLKKKKEEEEMGKSLSMEYNC</sequence>
<name>A0AA86W6G5_9FABA</name>
<reference evidence="1" key="1">
    <citation type="submission" date="2023-10" db="EMBL/GenBank/DDBJ databases">
        <authorList>
            <person name="Domelevo Entfellner J.-B."/>
        </authorList>
    </citation>
    <scope>NUCLEOTIDE SEQUENCE</scope>
</reference>
<protein>
    <submittedName>
        <fullName evidence="1">Uncharacterized protein</fullName>
    </submittedName>
</protein>
<dbReference type="Proteomes" id="UP001189624">
    <property type="component" value="Chromosome 11"/>
</dbReference>
<keyword evidence="2" id="KW-1185">Reference proteome</keyword>
<dbReference type="AlphaFoldDB" id="A0AA86W6G5"/>
<gene>
    <name evidence="1" type="ORF">AYBTSS11_LOCUS31252</name>
</gene>
<evidence type="ECO:0000313" key="1">
    <source>
        <dbReference type="EMBL" id="CAJ1979041.1"/>
    </source>
</evidence>
<proteinExistence type="predicted"/>